<dbReference type="InterPro" id="IPR003599">
    <property type="entry name" value="Ig_sub"/>
</dbReference>
<dbReference type="InterPro" id="IPR007110">
    <property type="entry name" value="Ig-like_dom"/>
</dbReference>
<feature type="domain" description="Ig-like" evidence="11">
    <location>
        <begin position="144"/>
        <end position="227"/>
    </location>
</feature>
<evidence type="ECO:0000256" key="7">
    <source>
        <dbReference type="ARBA" id="ARBA00023319"/>
    </source>
</evidence>
<dbReference type="SUPFAM" id="SSF48726">
    <property type="entry name" value="Immunoglobulin"/>
    <property type="match status" value="2"/>
</dbReference>
<evidence type="ECO:0000256" key="1">
    <source>
        <dbReference type="ARBA" id="ARBA00004479"/>
    </source>
</evidence>
<evidence type="ECO:0000259" key="11">
    <source>
        <dbReference type="PROSITE" id="PS50835"/>
    </source>
</evidence>
<feature type="signal peptide" evidence="10">
    <location>
        <begin position="1"/>
        <end position="21"/>
    </location>
</feature>
<dbReference type="SMART" id="SM00409">
    <property type="entry name" value="IG"/>
    <property type="match status" value="2"/>
</dbReference>
<dbReference type="SMART" id="SM00408">
    <property type="entry name" value="IGc2"/>
    <property type="match status" value="2"/>
</dbReference>
<accession>A0A2D4GQ00</accession>
<dbReference type="PROSITE" id="PS50835">
    <property type="entry name" value="IG_LIKE"/>
    <property type="match status" value="2"/>
</dbReference>
<organism evidence="12">
    <name type="scientific">Micrurus corallinus</name>
    <name type="common">Brazilian coral snake</name>
    <dbReference type="NCBI Taxonomy" id="54390"/>
    <lineage>
        <taxon>Eukaryota</taxon>
        <taxon>Metazoa</taxon>
        <taxon>Chordata</taxon>
        <taxon>Craniata</taxon>
        <taxon>Vertebrata</taxon>
        <taxon>Euteleostomi</taxon>
        <taxon>Lepidosauria</taxon>
        <taxon>Squamata</taxon>
        <taxon>Bifurcata</taxon>
        <taxon>Unidentata</taxon>
        <taxon>Episquamata</taxon>
        <taxon>Toxicofera</taxon>
        <taxon>Serpentes</taxon>
        <taxon>Colubroidea</taxon>
        <taxon>Elapidae</taxon>
        <taxon>Elapinae</taxon>
        <taxon>Micrurus</taxon>
    </lineage>
</organism>
<dbReference type="InterPro" id="IPR003598">
    <property type="entry name" value="Ig_sub2"/>
</dbReference>
<dbReference type="EMBL" id="IACJ01140804">
    <property type="protein sequence ID" value="LAA61827.1"/>
    <property type="molecule type" value="Transcribed_RNA"/>
</dbReference>
<evidence type="ECO:0000256" key="2">
    <source>
        <dbReference type="ARBA" id="ARBA00022692"/>
    </source>
</evidence>
<sequence length="307" mass="33735">MKASNGGPLLIISAVVAAVHAISVSGPSKAVQAIRGENTTLPCNFESTSAETKDFVSWRGKSLGSGYKGEIARKTFDGIEHFMPDYQRRLRFSNNFENGDAGITLDQVTMQDNGTYECLIQIRNVFPSKSVDVELLVLVRPSNPVCNIIGSPEYGQNINLTCNSVEGSPEPKYTWQSYDTQNKSRPLQGIAVGGMLMLKNVSINTTGYYICLSKNAVGENKCNIPVTIRPPSMNIALYAGIIGGILAAVIIISVLVYCCCCRKSKNKDYEATETENTFQLKHENVQIRGPSIEEIEDEDEDERRPHV</sequence>
<dbReference type="PANTHER" id="PTHR44969">
    <property type="entry name" value="CELL SURFACE A33 ANTIGEN"/>
    <property type="match status" value="1"/>
</dbReference>
<reference evidence="12" key="1">
    <citation type="submission" date="2017-07" db="EMBL/GenBank/DDBJ databases">
        <authorList>
            <person name="Mikheyev A."/>
            <person name="Grau M."/>
        </authorList>
    </citation>
    <scope>NUCLEOTIDE SEQUENCE</scope>
    <source>
        <tissue evidence="12">Venom_gland</tissue>
    </source>
</reference>
<dbReference type="FunFam" id="2.60.40.10:FF:000095">
    <property type="entry name" value="immunoglobulin superfamily member 11 isoform X1"/>
    <property type="match status" value="1"/>
</dbReference>
<keyword evidence="7" id="KW-0393">Immunoglobulin domain</keyword>
<evidence type="ECO:0000256" key="4">
    <source>
        <dbReference type="ARBA" id="ARBA00022989"/>
    </source>
</evidence>
<keyword evidence="6" id="KW-1015">Disulfide bond</keyword>
<proteinExistence type="predicted"/>
<dbReference type="AlphaFoldDB" id="A0A2D4GQ00"/>
<evidence type="ECO:0000256" key="8">
    <source>
        <dbReference type="SAM" id="MobiDB-lite"/>
    </source>
</evidence>
<keyword evidence="5 9" id="KW-0472">Membrane</keyword>
<reference evidence="12" key="2">
    <citation type="submission" date="2017-11" db="EMBL/GenBank/DDBJ databases">
        <title>Coralsnake Venomics: Analyses of Venom Gland Transcriptomes and Proteomes of Six Brazilian Taxa.</title>
        <authorList>
            <person name="Aird S.D."/>
            <person name="Jorge da Silva N."/>
            <person name="Qiu L."/>
            <person name="Villar-Briones A."/>
            <person name="Aparecida-Saddi V."/>
            <person name="Campos-Telles M.P."/>
            <person name="Grau M."/>
            <person name="Mikheyev A.S."/>
        </authorList>
    </citation>
    <scope>NUCLEOTIDE SEQUENCE</scope>
    <source>
        <tissue evidence="12">Venom_gland</tissue>
    </source>
</reference>
<keyword evidence="2 9" id="KW-0812">Transmembrane</keyword>
<dbReference type="Pfam" id="PF13927">
    <property type="entry name" value="Ig_3"/>
    <property type="match status" value="1"/>
</dbReference>
<feature type="transmembrane region" description="Helical" evidence="9">
    <location>
        <begin position="235"/>
        <end position="260"/>
    </location>
</feature>
<dbReference type="Gene3D" id="2.60.40.10">
    <property type="entry name" value="Immunoglobulins"/>
    <property type="match status" value="2"/>
</dbReference>
<evidence type="ECO:0000256" key="9">
    <source>
        <dbReference type="SAM" id="Phobius"/>
    </source>
</evidence>
<dbReference type="InterPro" id="IPR042474">
    <property type="entry name" value="A33"/>
</dbReference>
<feature type="chain" id="PRO_5013817340" description="Ig-like domain-containing protein" evidence="10">
    <location>
        <begin position="22"/>
        <end position="307"/>
    </location>
</feature>
<dbReference type="InterPro" id="IPR013106">
    <property type="entry name" value="Ig_V-set"/>
</dbReference>
<protein>
    <recommendedName>
        <fullName evidence="11">Ig-like domain-containing protein</fullName>
    </recommendedName>
</protein>
<name>A0A2D4GQ00_MICCO</name>
<dbReference type="GO" id="GO:0005886">
    <property type="term" value="C:plasma membrane"/>
    <property type="evidence" value="ECO:0007669"/>
    <property type="project" value="InterPro"/>
</dbReference>
<dbReference type="InterPro" id="IPR036179">
    <property type="entry name" value="Ig-like_dom_sf"/>
</dbReference>
<dbReference type="Pfam" id="PF07686">
    <property type="entry name" value="V-set"/>
    <property type="match status" value="1"/>
</dbReference>
<evidence type="ECO:0000256" key="5">
    <source>
        <dbReference type="ARBA" id="ARBA00023136"/>
    </source>
</evidence>
<evidence type="ECO:0000256" key="6">
    <source>
        <dbReference type="ARBA" id="ARBA00023157"/>
    </source>
</evidence>
<evidence type="ECO:0000256" key="3">
    <source>
        <dbReference type="ARBA" id="ARBA00022729"/>
    </source>
</evidence>
<keyword evidence="4 9" id="KW-1133">Transmembrane helix</keyword>
<evidence type="ECO:0000313" key="12">
    <source>
        <dbReference type="EMBL" id="LAA61827.1"/>
    </source>
</evidence>
<keyword evidence="3 10" id="KW-0732">Signal</keyword>
<comment type="subcellular location">
    <subcellularLocation>
        <location evidence="1">Membrane</location>
        <topology evidence="1">Single-pass type I membrane protein</topology>
    </subcellularLocation>
</comment>
<dbReference type="PANTHER" id="PTHR44969:SF1">
    <property type="entry name" value="CELL SURFACE A33 ANTIGEN"/>
    <property type="match status" value="1"/>
</dbReference>
<evidence type="ECO:0000256" key="10">
    <source>
        <dbReference type="SAM" id="SignalP"/>
    </source>
</evidence>
<feature type="domain" description="Ig-like" evidence="11">
    <location>
        <begin position="8"/>
        <end position="134"/>
    </location>
</feature>
<feature type="region of interest" description="Disordered" evidence="8">
    <location>
        <begin position="288"/>
        <end position="307"/>
    </location>
</feature>
<dbReference type="InterPro" id="IPR013783">
    <property type="entry name" value="Ig-like_fold"/>
</dbReference>